<feature type="domain" description="B5" evidence="11">
    <location>
        <begin position="295"/>
        <end position="378"/>
    </location>
</feature>
<proteinExistence type="predicted"/>
<dbReference type="Gene3D" id="3.30.930.10">
    <property type="entry name" value="Bira Bifunctional Protein, Domain 2"/>
    <property type="match status" value="1"/>
</dbReference>
<dbReference type="GO" id="GO:0003723">
    <property type="term" value="F:RNA binding"/>
    <property type="evidence" value="ECO:0007669"/>
    <property type="project" value="InterPro"/>
</dbReference>
<dbReference type="InterPro" id="IPR005146">
    <property type="entry name" value="B3/B4_tRNA-bd"/>
</dbReference>
<accession>A0A1C9C8C1</accession>
<evidence type="ECO:0000256" key="6">
    <source>
        <dbReference type="ARBA" id="ARBA00022840"/>
    </source>
</evidence>
<dbReference type="Gene3D" id="3.30.70.380">
    <property type="entry name" value="Ferrodoxin-fold anticodon-binding domain"/>
    <property type="match status" value="1"/>
</dbReference>
<keyword evidence="5" id="KW-0547">Nucleotide-binding</keyword>
<dbReference type="InterPro" id="IPR020825">
    <property type="entry name" value="Phe-tRNA_synthase-like_B3/B4"/>
</dbReference>
<keyword evidence="12" id="KW-0934">Plastid</keyword>
<dbReference type="GO" id="GO:0005524">
    <property type="term" value="F:ATP binding"/>
    <property type="evidence" value="ECO:0007669"/>
    <property type="project" value="UniProtKB-KW"/>
</dbReference>
<evidence type="ECO:0000256" key="2">
    <source>
        <dbReference type="ARBA" id="ARBA00012814"/>
    </source>
</evidence>
<keyword evidence="3" id="KW-0436">Ligase</keyword>
<dbReference type="InterPro" id="IPR005147">
    <property type="entry name" value="tRNA_synthase_B5-dom"/>
</dbReference>
<evidence type="ECO:0000256" key="9">
    <source>
        <dbReference type="ARBA" id="ARBA00023146"/>
    </source>
</evidence>
<evidence type="ECO:0000256" key="4">
    <source>
        <dbReference type="ARBA" id="ARBA00022723"/>
    </source>
</evidence>
<dbReference type="SUPFAM" id="SSF56037">
    <property type="entry name" value="PheT/TilS domain"/>
    <property type="match status" value="1"/>
</dbReference>
<evidence type="ECO:0000259" key="11">
    <source>
        <dbReference type="PROSITE" id="PS51483"/>
    </source>
</evidence>
<dbReference type="EMBL" id="KX284710">
    <property type="protein sequence ID" value="AOM64627.1"/>
    <property type="molecule type" value="Genomic_DNA"/>
</dbReference>
<protein>
    <recommendedName>
        <fullName evidence="2">phenylalanine--tRNA ligase</fullName>
        <ecNumber evidence="2">6.1.1.20</ecNumber>
    </recommendedName>
</protein>
<dbReference type="SUPFAM" id="SSF54991">
    <property type="entry name" value="Anticodon-binding domain of PheRS"/>
    <property type="match status" value="1"/>
</dbReference>
<dbReference type="PROSITE" id="PS51447">
    <property type="entry name" value="FDX_ACB"/>
    <property type="match status" value="1"/>
</dbReference>
<dbReference type="InterPro" id="IPR045864">
    <property type="entry name" value="aa-tRNA-synth_II/BPL/LPL"/>
</dbReference>
<dbReference type="Pfam" id="PF03484">
    <property type="entry name" value="B5"/>
    <property type="match status" value="1"/>
</dbReference>
<dbReference type="SMART" id="SM00896">
    <property type="entry name" value="FDX-ACB"/>
    <property type="match status" value="1"/>
</dbReference>
<dbReference type="AlphaFoldDB" id="A0A1C9C8C1"/>
<dbReference type="InterPro" id="IPR005121">
    <property type="entry name" value="Fdx_antiC-bd"/>
</dbReference>
<reference evidence="12" key="1">
    <citation type="journal article" date="2016" name="BMC Biol.">
        <title>Parallel evolution of highly conserved plastid genome architecture in red seaweeds and seed plants.</title>
        <authorList>
            <person name="Lee J."/>
            <person name="Cho C.H."/>
            <person name="Park S.I."/>
            <person name="Choi J.W."/>
            <person name="Song H.S."/>
            <person name="West J.A."/>
            <person name="Bhattacharya D."/>
            <person name="Yoon H.S."/>
        </authorList>
    </citation>
    <scope>NUCLEOTIDE SEQUENCE</scope>
</reference>
<dbReference type="Pfam" id="PF17759">
    <property type="entry name" value="tRNA_synthFbeta"/>
    <property type="match status" value="1"/>
</dbReference>
<dbReference type="Gene3D" id="3.30.56.10">
    <property type="match status" value="2"/>
</dbReference>
<dbReference type="InterPro" id="IPR045060">
    <property type="entry name" value="Phe-tRNA-ligase_IIc_bsu"/>
</dbReference>
<dbReference type="InterPro" id="IPR036690">
    <property type="entry name" value="Fdx_antiC-bd_sf"/>
</dbReference>
<evidence type="ECO:0000256" key="1">
    <source>
        <dbReference type="ARBA" id="ARBA00001946"/>
    </source>
</evidence>
<dbReference type="Gene3D" id="3.50.40.10">
    <property type="entry name" value="Phenylalanyl-trna Synthetase, Chain B, domain 3"/>
    <property type="match status" value="1"/>
</dbReference>
<name>A0A1C9C8C1_9FLOR</name>
<dbReference type="GO" id="GO:0009328">
    <property type="term" value="C:phenylalanine-tRNA ligase complex"/>
    <property type="evidence" value="ECO:0007669"/>
    <property type="project" value="TreeGrafter"/>
</dbReference>
<dbReference type="InterPro" id="IPR041616">
    <property type="entry name" value="PheRS_beta_core"/>
</dbReference>
<evidence type="ECO:0000256" key="5">
    <source>
        <dbReference type="ARBA" id="ARBA00022741"/>
    </source>
</evidence>
<dbReference type="PANTHER" id="PTHR10947">
    <property type="entry name" value="PHENYLALANYL-TRNA SYNTHETASE BETA CHAIN AND LEUCINE-RICH REPEAT-CONTAINING PROTEIN 47"/>
    <property type="match status" value="1"/>
</dbReference>
<dbReference type="Pfam" id="PF03483">
    <property type="entry name" value="B3_4"/>
    <property type="match status" value="1"/>
</dbReference>
<dbReference type="InterPro" id="IPR009061">
    <property type="entry name" value="DNA-bd_dom_put_sf"/>
</dbReference>
<comment type="cofactor">
    <cofactor evidence="1">
        <name>Mg(2+)</name>
        <dbReference type="ChEBI" id="CHEBI:18420"/>
    </cofactor>
</comment>
<evidence type="ECO:0000256" key="3">
    <source>
        <dbReference type="ARBA" id="ARBA00022598"/>
    </source>
</evidence>
<geneLocation type="plastid" evidence="12"/>
<dbReference type="GO" id="GO:0006432">
    <property type="term" value="P:phenylalanyl-tRNA aminoacylation"/>
    <property type="evidence" value="ECO:0007669"/>
    <property type="project" value="InterPro"/>
</dbReference>
<dbReference type="Pfam" id="PF03147">
    <property type="entry name" value="FDX-ACB"/>
    <property type="match status" value="1"/>
</dbReference>
<dbReference type="PANTHER" id="PTHR10947:SF0">
    <property type="entry name" value="PHENYLALANINE--TRNA LIGASE BETA SUBUNIT"/>
    <property type="match status" value="1"/>
</dbReference>
<dbReference type="PROSITE" id="PS51483">
    <property type="entry name" value="B5"/>
    <property type="match status" value="1"/>
</dbReference>
<dbReference type="SMART" id="SM00874">
    <property type="entry name" value="B5"/>
    <property type="match status" value="1"/>
</dbReference>
<evidence type="ECO:0000256" key="8">
    <source>
        <dbReference type="ARBA" id="ARBA00022917"/>
    </source>
</evidence>
<keyword evidence="8" id="KW-0648">Protein biosynthesis</keyword>
<feature type="domain" description="FDX-ACB" evidence="10">
    <location>
        <begin position="617"/>
        <end position="703"/>
    </location>
</feature>
<dbReference type="EC" id="6.1.1.20" evidence="2"/>
<dbReference type="SUPFAM" id="SSF55681">
    <property type="entry name" value="Class II aaRS and biotin synthetases"/>
    <property type="match status" value="1"/>
</dbReference>
<gene>
    <name evidence="12" type="primary">syfB</name>
    <name evidence="12" type="ORF">Riqu_148</name>
</gene>
<organism evidence="12">
    <name type="scientific">Riquetophycus sp</name>
    <dbReference type="NCBI Taxonomy" id="1897556"/>
    <lineage>
        <taxon>Eukaryota</taxon>
        <taxon>Rhodophyta</taxon>
        <taxon>Florideophyceae</taxon>
        <taxon>Rhodymeniophycidae</taxon>
        <taxon>Peyssonneliales</taxon>
        <taxon>Peyssonneliaceae</taxon>
        <taxon>Riquetophycus</taxon>
    </lineage>
</organism>
<keyword evidence="4" id="KW-0479">Metal-binding</keyword>
<sequence length="703" mass="82341">MKFSWKLLNEFVDLHQIPFKHIIEQLTLSGFEVEEIDDKPEIDDKIISISIPANRSDADSIIGIAREISTILNINLKNICIDQNNTQSYSSGYVKNLNSEILLDLQVNVITLLKQNTSPKWLRNYLKVYDIKSQNILHDIAEYINVKWGQDIEIFDLGDVPSNINYKKTIKLKRQYKDTQDINESVDLKNIYKLPYCEIIYYNKEILSVLGLQSNSKFICNEKSKNIIILGQICSPSYIRNAFSHIKSKTDTINKHLKNIIRSDFNSAYDELIYLILTLNQGSTEKLYKYKKHYINNKIIKIYPQNIVKTLGPCKKSNELILSNQTIKNILAQLKFIIHNNADHLLVQIPEHRQADINREIDIIEEVARIYGFDKFIDELPSNNRLGSTPYIIKLIKKIRHILRNIGLHEVVHYSLEKQSNNNINNINIYNPLIYDQSRLKISLVQQLINTAIYNKKQKNSPIEYFEIGKIFYKVQKQDNEFKYLENIHIAGIIGNHNFSRRLWNEKNYELTWFQAKGIMEDFFEKLNANVIWIQHYKAINNIMEDIIIKVCHPYRTAILCNASTKKIIGIFGQLNTKLKNDLGNTHTTYIFEINLEDLEDTISHNKHLAYNAKRYSLYPSVTRDISIVMNKNDSTEHIKKKILAYSKMCIESIEVFNEYTTYKLNKKNRSVGFRITYRLNNRTLNDKDIHNIDQEINNLMSI</sequence>
<dbReference type="GO" id="GO:0000287">
    <property type="term" value="F:magnesium ion binding"/>
    <property type="evidence" value="ECO:0007669"/>
    <property type="project" value="InterPro"/>
</dbReference>
<evidence type="ECO:0000259" key="10">
    <source>
        <dbReference type="PROSITE" id="PS51447"/>
    </source>
</evidence>
<keyword evidence="9 12" id="KW-0030">Aminoacyl-tRNA synthetase</keyword>
<keyword evidence="6" id="KW-0067">ATP-binding</keyword>
<dbReference type="SUPFAM" id="SSF46955">
    <property type="entry name" value="Putative DNA-binding domain"/>
    <property type="match status" value="2"/>
</dbReference>
<keyword evidence="7" id="KW-0460">Magnesium</keyword>
<evidence type="ECO:0000313" key="12">
    <source>
        <dbReference type="EMBL" id="AOM64627.1"/>
    </source>
</evidence>
<dbReference type="GO" id="GO:0004826">
    <property type="term" value="F:phenylalanine-tRNA ligase activity"/>
    <property type="evidence" value="ECO:0007669"/>
    <property type="project" value="UniProtKB-EC"/>
</dbReference>
<evidence type="ECO:0000256" key="7">
    <source>
        <dbReference type="ARBA" id="ARBA00022842"/>
    </source>
</evidence>